<comment type="caution">
    <text evidence="2">The sequence shown here is derived from an EMBL/GenBank/DDBJ whole genome shotgun (WGS) entry which is preliminary data.</text>
</comment>
<keyword evidence="1" id="KW-0812">Transmembrane</keyword>
<dbReference type="Proteomes" id="UP000306912">
    <property type="component" value="Unassembled WGS sequence"/>
</dbReference>
<dbReference type="AlphaFoldDB" id="A0A5R8Q9G5"/>
<keyword evidence="3" id="KW-1185">Reference proteome</keyword>
<gene>
    <name evidence="2" type="ORF">FEZ08_09525</name>
</gene>
<dbReference type="EMBL" id="VBWP01000009">
    <property type="protein sequence ID" value="TLG72063.1"/>
    <property type="molecule type" value="Genomic_DNA"/>
</dbReference>
<evidence type="ECO:0000313" key="2">
    <source>
        <dbReference type="EMBL" id="TLG72063.1"/>
    </source>
</evidence>
<protein>
    <submittedName>
        <fullName evidence="2">Uncharacterized protein</fullName>
    </submittedName>
</protein>
<keyword evidence="1" id="KW-1133">Transmembrane helix</keyword>
<accession>A0A5R8Q9G5</accession>
<reference evidence="2 3" key="1">
    <citation type="submission" date="2019-05" db="EMBL/GenBank/DDBJ databases">
        <title>Culicoidintestinum kansasii gen. nov., sp. nov. from the gastrointestinal tract of the biting midge, Culicoides sonorensis.</title>
        <authorList>
            <person name="Neupane S."/>
            <person name="Ghosh A."/>
            <person name="Gunther S."/>
            <person name="Martin K."/>
            <person name="Zurek L."/>
        </authorList>
    </citation>
    <scope>NUCLEOTIDE SEQUENCE [LARGE SCALE GENOMIC DNA]</scope>
    <source>
        <strain evidence="2 3">CS-1</strain>
    </source>
</reference>
<keyword evidence="1" id="KW-0472">Membrane</keyword>
<name>A0A5R8Q9G5_9FIRM</name>
<dbReference type="InParanoid" id="A0A5R8Q9G5"/>
<evidence type="ECO:0000313" key="3">
    <source>
        <dbReference type="Proteomes" id="UP000306912"/>
    </source>
</evidence>
<feature type="transmembrane region" description="Helical" evidence="1">
    <location>
        <begin position="6"/>
        <end position="22"/>
    </location>
</feature>
<organism evidence="2 3">
    <name type="scientific">Culicoidibacter larvae</name>
    <dbReference type="NCBI Taxonomy" id="2579976"/>
    <lineage>
        <taxon>Bacteria</taxon>
        <taxon>Bacillati</taxon>
        <taxon>Bacillota</taxon>
        <taxon>Culicoidibacteria</taxon>
        <taxon>Culicoidibacterales</taxon>
        <taxon>Culicoidibacteraceae</taxon>
        <taxon>Culicoidibacter</taxon>
    </lineage>
</organism>
<evidence type="ECO:0000256" key="1">
    <source>
        <dbReference type="SAM" id="Phobius"/>
    </source>
</evidence>
<sequence length="100" mass="11889">MIEIISTLSNLIVAITAIYLLLKNRTLKQKNEDLEWWKNHYKQARDYYKESLELSRTSNKISADTSNKIIQSLQQRNERQQKIIKKLIEGEANERQTPRN</sequence>
<proteinExistence type="predicted"/>
<dbReference type="RefSeq" id="WP_138191767.1">
    <property type="nucleotide sequence ID" value="NZ_VBWP01000009.1"/>
</dbReference>